<organism evidence="2 3">
    <name type="scientific">Mariniflexile jejuense</name>
    <dbReference type="NCBI Taxonomy" id="1173582"/>
    <lineage>
        <taxon>Bacteria</taxon>
        <taxon>Pseudomonadati</taxon>
        <taxon>Bacteroidota</taxon>
        <taxon>Flavobacteriia</taxon>
        <taxon>Flavobacteriales</taxon>
        <taxon>Flavobacteriaceae</taxon>
        <taxon>Mariniflexile</taxon>
    </lineage>
</organism>
<dbReference type="RefSeq" id="WP_379924980.1">
    <property type="nucleotide sequence ID" value="NZ_JBHTJI010000001.1"/>
</dbReference>
<dbReference type="EMBL" id="JBHTJI010000001">
    <property type="protein sequence ID" value="MFD0989408.1"/>
    <property type="molecule type" value="Genomic_DNA"/>
</dbReference>
<keyword evidence="3" id="KW-1185">Reference proteome</keyword>
<feature type="domain" description="Outer membrane protein beta-barrel" evidence="1">
    <location>
        <begin position="22"/>
        <end position="178"/>
    </location>
</feature>
<evidence type="ECO:0000259" key="1">
    <source>
        <dbReference type="Pfam" id="PF13568"/>
    </source>
</evidence>
<protein>
    <submittedName>
        <fullName evidence="2">Outer membrane beta-barrel protein</fullName>
    </submittedName>
</protein>
<reference evidence="3" key="1">
    <citation type="journal article" date="2019" name="Int. J. Syst. Evol. Microbiol.">
        <title>The Global Catalogue of Microorganisms (GCM) 10K type strain sequencing project: providing services to taxonomists for standard genome sequencing and annotation.</title>
        <authorList>
            <consortium name="The Broad Institute Genomics Platform"/>
            <consortium name="The Broad Institute Genome Sequencing Center for Infectious Disease"/>
            <person name="Wu L."/>
            <person name="Ma J."/>
        </authorList>
    </citation>
    <scope>NUCLEOTIDE SEQUENCE [LARGE SCALE GENOMIC DNA]</scope>
    <source>
        <strain evidence="3">CCUG 62414</strain>
    </source>
</reference>
<sequence length="204" mass="23394">MKKEFYIVFLITIFNLSSTIAQINLKIGVNIGGQVSSLRGIEYETDNKFDIVQSVGVNLELGLSQSVSIVTSVNFERWKKSIDIYYNHYSNESKEGYDFFNVPLFVRYKFGGQKKYFLDTGGFMNYYNKGQPNGIMPLFIEFEDYNFGLAFGTGIVFHLNESWDITIQVRDDIGLSNINKYENQISGNIKTNTIRLIGTLNFKI</sequence>
<proteinExistence type="predicted"/>
<gene>
    <name evidence="2" type="ORF">ACFQ1R_04835</name>
</gene>
<comment type="caution">
    <text evidence="2">The sequence shown here is derived from an EMBL/GenBank/DDBJ whole genome shotgun (WGS) entry which is preliminary data.</text>
</comment>
<name>A0ABW3JFZ0_9FLAO</name>
<dbReference type="SUPFAM" id="SSF56925">
    <property type="entry name" value="OMPA-like"/>
    <property type="match status" value="1"/>
</dbReference>
<dbReference type="Proteomes" id="UP001597061">
    <property type="component" value="Unassembled WGS sequence"/>
</dbReference>
<dbReference type="InterPro" id="IPR025665">
    <property type="entry name" value="Beta-barrel_OMP_2"/>
</dbReference>
<accession>A0ABW3JFZ0</accession>
<dbReference type="Pfam" id="PF13568">
    <property type="entry name" value="OMP_b-brl_2"/>
    <property type="match status" value="1"/>
</dbReference>
<evidence type="ECO:0000313" key="2">
    <source>
        <dbReference type="EMBL" id="MFD0989408.1"/>
    </source>
</evidence>
<dbReference type="InterPro" id="IPR011250">
    <property type="entry name" value="OMP/PagP_B-barrel"/>
</dbReference>
<evidence type="ECO:0000313" key="3">
    <source>
        <dbReference type="Proteomes" id="UP001597061"/>
    </source>
</evidence>